<dbReference type="PROSITE" id="PS50865">
    <property type="entry name" value="ZF_MYND_2"/>
    <property type="match status" value="1"/>
</dbReference>
<keyword evidence="7" id="KW-1185">Reference proteome</keyword>
<dbReference type="EMBL" id="JAUEPU010000010">
    <property type="protein sequence ID" value="KAK0498725.1"/>
    <property type="molecule type" value="Genomic_DNA"/>
</dbReference>
<evidence type="ECO:0000313" key="6">
    <source>
        <dbReference type="EMBL" id="KAK0498725.1"/>
    </source>
</evidence>
<evidence type="ECO:0000256" key="1">
    <source>
        <dbReference type="ARBA" id="ARBA00022723"/>
    </source>
</evidence>
<accession>A0AA39QAT4</accession>
<keyword evidence="1" id="KW-0479">Metal-binding</keyword>
<protein>
    <recommendedName>
        <fullName evidence="5">MYND-type domain-containing protein</fullName>
    </recommendedName>
</protein>
<sequence length="376" mass="42631">MFTEITLTANTVLAVKLVITAPIRPCLLFISSSIDLLEFFGAAAFPVSKRAGHQRWPNSINDIIIETPQILIDYVRQWNFLLPCPSALNFLAGALGICGRILAITLTRSDIFLKYLIISVRSLCKRVRKRQVENVKLPLPSVHNFFVVMSKQCPNRHFMGVWASNGGLQVEALRMFLDLIKLCRHPELGGAHAFGTQEGCDKVIVIFASLGSSVAYQMDNKPEELEPKLWVDIRAGDERDERLMWTMYEIKFLRRDTACCVPSCGKTFQEVGTRFKRCSGCRIAPYCSPECQTKDWNDPEFPHKKTCKLVQKFLDAGPVSVTGDGSSINWFALVDKVAQSELMEDEEFLDYMVSWSQTKNELRSQDVYIQAMKRIV</sequence>
<evidence type="ECO:0000256" key="4">
    <source>
        <dbReference type="PROSITE-ProRule" id="PRU00134"/>
    </source>
</evidence>
<dbReference type="AlphaFoldDB" id="A0AA39QAT4"/>
<reference evidence="6" key="1">
    <citation type="submission" date="2023-06" db="EMBL/GenBank/DDBJ databases">
        <authorList>
            <consortium name="Lawrence Berkeley National Laboratory"/>
            <person name="Ahrendt S."/>
            <person name="Sahu N."/>
            <person name="Indic B."/>
            <person name="Wong-Bajracharya J."/>
            <person name="Merenyi Z."/>
            <person name="Ke H.-M."/>
            <person name="Monk M."/>
            <person name="Kocsube S."/>
            <person name="Drula E."/>
            <person name="Lipzen A."/>
            <person name="Balint B."/>
            <person name="Henrissat B."/>
            <person name="Andreopoulos B."/>
            <person name="Martin F.M."/>
            <person name="Harder C.B."/>
            <person name="Rigling D."/>
            <person name="Ford K.L."/>
            <person name="Foster G.D."/>
            <person name="Pangilinan J."/>
            <person name="Papanicolaou A."/>
            <person name="Barry K."/>
            <person name="LaButti K."/>
            <person name="Viragh M."/>
            <person name="Koriabine M."/>
            <person name="Yan M."/>
            <person name="Riley R."/>
            <person name="Champramary S."/>
            <person name="Plett K.L."/>
            <person name="Tsai I.J."/>
            <person name="Slot J."/>
            <person name="Sipos G."/>
            <person name="Plett J."/>
            <person name="Nagy L.G."/>
            <person name="Grigoriev I.V."/>
        </authorList>
    </citation>
    <scope>NUCLEOTIDE SEQUENCE</scope>
    <source>
        <strain evidence="6">HWK02</strain>
    </source>
</reference>
<evidence type="ECO:0000256" key="2">
    <source>
        <dbReference type="ARBA" id="ARBA00022771"/>
    </source>
</evidence>
<evidence type="ECO:0000256" key="3">
    <source>
        <dbReference type="ARBA" id="ARBA00022833"/>
    </source>
</evidence>
<gene>
    <name evidence="6" type="ORF">EDD18DRAFT_1153474</name>
</gene>
<name>A0AA39QAT4_9AGAR</name>
<evidence type="ECO:0000313" key="7">
    <source>
        <dbReference type="Proteomes" id="UP001175228"/>
    </source>
</evidence>
<keyword evidence="3" id="KW-0862">Zinc</keyword>
<comment type="caution">
    <text evidence="6">The sequence shown here is derived from an EMBL/GenBank/DDBJ whole genome shotgun (WGS) entry which is preliminary data.</text>
</comment>
<feature type="domain" description="MYND-type" evidence="5">
    <location>
        <begin position="261"/>
        <end position="307"/>
    </location>
</feature>
<dbReference type="SUPFAM" id="SSF144232">
    <property type="entry name" value="HIT/MYND zinc finger-like"/>
    <property type="match status" value="1"/>
</dbReference>
<feature type="non-terminal residue" evidence="6">
    <location>
        <position position="376"/>
    </location>
</feature>
<organism evidence="6 7">
    <name type="scientific">Armillaria luteobubalina</name>
    <dbReference type="NCBI Taxonomy" id="153913"/>
    <lineage>
        <taxon>Eukaryota</taxon>
        <taxon>Fungi</taxon>
        <taxon>Dikarya</taxon>
        <taxon>Basidiomycota</taxon>
        <taxon>Agaricomycotina</taxon>
        <taxon>Agaricomycetes</taxon>
        <taxon>Agaricomycetidae</taxon>
        <taxon>Agaricales</taxon>
        <taxon>Marasmiineae</taxon>
        <taxon>Physalacriaceae</taxon>
        <taxon>Armillaria</taxon>
    </lineage>
</organism>
<dbReference type="InterPro" id="IPR002893">
    <property type="entry name" value="Znf_MYND"/>
</dbReference>
<evidence type="ECO:0000259" key="5">
    <source>
        <dbReference type="PROSITE" id="PS50865"/>
    </source>
</evidence>
<dbReference type="Gene3D" id="6.10.140.2220">
    <property type="match status" value="1"/>
</dbReference>
<dbReference type="Proteomes" id="UP001175228">
    <property type="component" value="Unassembled WGS sequence"/>
</dbReference>
<keyword evidence="2 4" id="KW-0863">Zinc-finger</keyword>
<dbReference type="Pfam" id="PF01753">
    <property type="entry name" value="zf-MYND"/>
    <property type="match status" value="1"/>
</dbReference>
<dbReference type="GO" id="GO:0008270">
    <property type="term" value="F:zinc ion binding"/>
    <property type="evidence" value="ECO:0007669"/>
    <property type="project" value="UniProtKB-KW"/>
</dbReference>
<proteinExistence type="predicted"/>